<keyword evidence="4" id="KW-1185">Reference proteome</keyword>
<evidence type="ECO:0000256" key="1">
    <source>
        <dbReference type="SAM" id="MobiDB-lite"/>
    </source>
</evidence>
<reference evidence="3" key="1">
    <citation type="submission" date="2019-06" db="EMBL/GenBank/DDBJ databases">
        <authorList>
            <person name="Zheng W."/>
        </authorList>
    </citation>
    <scope>NUCLEOTIDE SEQUENCE</scope>
    <source>
        <strain evidence="3">QDHG01</strain>
    </source>
</reference>
<name>A0A8J8NQH0_HALGN</name>
<evidence type="ECO:0000313" key="3">
    <source>
        <dbReference type="EMBL" id="TNV78489.1"/>
    </source>
</evidence>
<proteinExistence type="predicted"/>
<feature type="compositionally biased region" description="Low complexity" evidence="1">
    <location>
        <begin position="369"/>
        <end position="379"/>
    </location>
</feature>
<feature type="compositionally biased region" description="Polar residues" evidence="1">
    <location>
        <begin position="354"/>
        <end position="364"/>
    </location>
</feature>
<feature type="compositionally biased region" description="Acidic residues" evidence="1">
    <location>
        <begin position="317"/>
        <end position="326"/>
    </location>
</feature>
<keyword evidence="2" id="KW-0472">Membrane</keyword>
<protein>
    <submittedName>
        <fullName evidence="3">Uncharacterized protein</fullName>
    </submittedName>
</protein>
<feature type="region of interest" description="Disordered" evidence="1">
    <location>
        <begin position="348"/>
        <end position="406"/>
    </location>
</feature>
<feature type="transmembrane region" description="Helical" evidence="2">
    <location>
        <begin position="262"/>
        <end position="285"/>
    </location>
</feature>
<feature type="transmembrane region" description="Helical" evidence="2">
    <location>
        <begin position="66"/>
        <end position="92"/>
    </location>
</feature>
<keyword evidence="2" id="KW-0812">Transmembrane</keyword>
<gene>
    <name evidence="3" type="ORF">FGO68_gene4263</name>
</gene>
<keyword evidence="2" id="KW-1133">Transmembrane helix</keyword>
<dbReference type="EMBL" id="RRYP01010267">
    <property type="protein sequence ID" value="TNV78489.1"/>
    <property type="molecule type" value="Genomic_DNA"/>
</dbReference>
<evidence type="ECO:0000256" key="2">
    <source>
        <dbReference type="SAM" id="Phobius"/>
    </source>
</evidence>
<feature type="transmembrane region" description="Helical" evidence="2">
    <location>
        <begin position="189"/>
        <end position="209"/>
    </location>
</feature>
<sequence length="406" mass="46800">MESSDTHFDALENNLLAETPPSDQPPFEILKIVLWVIIAILCLLYLYSFILMLRLFKILKFYTQKVLIQTILYINLSLLFRIGYFLCFELYFYDQSITPWKHSWYLTLILGTNAFTVLSFLFIFFQWLAFKIVSEIQISGNYHEYKPRIRTKNFFLSVSTGFILILSLCLMSVMLVVDDKYSGQIESAMRLFLTVIIFFTVIALSMVCVKLLATLELHYRNFYLQNRGFILGMTLALIASSIVRVGNIIYEDGMTNGWFMPTYFGLHFFLVDFLSSGALLLNFGFTIQNKKQVVQVETQDRWGQKLMQRRETFLNIEDSDEDEEEGGSGVYVDTQTNENPFQLKAKLGGKLDSSPISSPHSNGGDSPDFGGRFNRFFRGLTKQNRASSKRKRQLTESQKVPGPTIQ</sequence>
<accession>A0A8J8NQH0</accession>
<dbReference type="Proteomes" id="UP000785679">
    <property type="component" value="Unassembled WGS sequence"/>
</dbReference>
<feature type="region of interest" description="Disordered" evidence="1">
    <location>
        <begin position="314"/>
        <end position="335"/>
    </location>
</feature>
<feature type="transmembrane region" description="Helical" evidence="2">
    <location>
        <begin position="104"/>
        <end position="133"/>
    </location>
</feature>
<dbReference type="AlphaFoldDB" id="A0A8J8NQH0"/>
<feature type="transmembrane region" description="Helical" evidence="2">
    <location>
        <begin position="32"/>
        <end position="54"/>
    </location>
</feature>
<feature type="transmembrane region" description="Helical" evidence="2">
    <location>
        <begin position="229"/>
        <end position="250"/>
    </location>
</feature>
<feature type="transmembrane region" description="Helical" evidence="2">
    <location>
        <begin position="154"/>
        <end position="177"/>
    </location>
</feature>
<organism evidence="3 4">
    <name type="scientific">Halteria grandinella</name>
    <dbReference type="NCBI Taxonomy" id="5974"/>
    <lineage>
        <taxon>Eukaryota</taxon>
        <taxon>Sar</taxon>
        <taxon>Alveolata</taxon>
        <taxon>Ciliophora</taxon>
        <taxon>Intramacronucleata</taxon>
        <taxon>Spirotrichea</taxon>
        <taxon>Stichotrichia</taxon>
        <taxon>Sporadotrichida</taxon>
        <taxon>Halteriidae</taxon>
        <taxon>Halteria</taxon>
    </lineage>
</organism>
<comment type="caution">
    <text evidence="3">The sequence shown here is derived from an EMBL/GenBank/DDBJ whole genome shotgun (WGS) entry which is preliminary data.</text>
</comment>
<evidence type="ECO:0000313" key="4">
    <source>
        <dbReference type="Proteomes" id="UP000785679"/>
    </source>
</evidence>